<gene>
    <name evidence="7" type="ORF">D9758_014279</name>
</gene>
<feature type="transmembrane region" description="Helical" evidence="6">
    <location>
        <begin position="78"/>
        <end position="97"/>
    </location>
</feature>
<feature type="transmembrane region" description="Helical" evidence="6">
    <location>
        <begin position="170"/>
        <end position="192"/>
    </location>
</feature>
<dbReference type="AlphaFoldDB" id="A0A8H5C665"/>
<proteinExistence type="inferred from homology"/>
<evidence type="ECO:0000256" key="5">
    <source>
        <dbReference type="ARBA" id="ARBA00023136"/>
    </source>
</evidence>
<dbReference type="Pfam" id="PF01184">
    <property type="entry name" value="Gpr1_Fun34_YaaH"/>
    <property type="match status" value="1"/>
</dbReference>
<keyword evidence="3 6" id="KW-0812">Transmembrane</keyword>
<evidence type="ECO:0000256" key="1">
    <source>
        <dbReference type="ARBA" id="ARBA00004141"/>
    </source>
</evidence>
<comment type="similarity">
    <text evidence="2">Belongs to the acetate uptake transporter (AceTr) (TC 2.A.96) family.</text>
</comment>
<feature type="transmembrane region" description="Helical" evidence="6">
    <location>
        <begin position="103"/>
        <end position="124"/>
    </location>
</feature>
<reference evidence="7 8" key="1">
    <citation type="journal article" date="2020" name="ISME J.">
        <title>Uncovering the hidden diversity of litter-decomposition mechanisms in mushroom-forming fungi.</title>
        <authorList>
            <person name="Floudas D."/>
            <person name="Bentzer J."/>
            <person name="Ahren D."/>
            <person name="Johansson T."/>
            <person name="Persson P."/>
            <person name="Tunlid A."/>
        </authorList>
    </citation>
    <scope>NUCLEOTIDE SEQUENCE [LARGE SCALE GENOMIC DNA]</scope>
    <source>
        <strain evidence="7 8">CBS 291.85</strain>
    </source>
</reference>
<dbReference type="InterPro" id="IPR000791">
    <property type="entry name" value="Gpr1/Fun34/SatP-like"/>
</dbReference>
<evidence type="ECO:0008006" key="9">
    <source>
        <dbReference type="Google" id="ProtNLM"/>
    </source>
</evidence>
<dbReference type="GO" id="GO:0015123">
    <property type="term" value="F:acetate transmembrane transporter activity"/>
    <property type="evidence" value="ECO:0007669"/>
    <property type="project" value="TreeGrafter"/>
</dbReference>
<dbReference type="EMBL" id="JAACJM010000250">
    <property type="protein sequence ID" value="KAF5334868.1"/>
    <property type="molecule type" value="Genomic_DNA"/>
</dbReference>
<comment type="subcellular location">
    <subcellularLocation>
        <location evidence="1">Membrane</location>
        <topology evidence="1">Multi-pass membrane protein</topology>
    </subcellularLocation>
</comment>
<accession>A0A8H5C665</accession>
<dbReference type="OrthoDB" id="3648309at2759"/>
<feature type="transmembrane region" description="Helical" evidence="6">
    <location>
        <begin position="239"/>
        <end position="258"/>
    </location>
</feature>
<organism evidence="7 8">
    <name type="scientific">Tetrapyrgos nigripes</name>
    <dbReference type="NCBI Taxonomy" id="182062"/>
    <lineage>
        <taxon>Eukaryota</taxon>
        <taxon>Fungi</taxon>
        <taxon>Dikarya</taxon>
        <taxon>Basidiomycota</taxon>
        <taxon>Agaricomycotina</taxon>
        <taxon>Agaricomycetes</taxon>
        <taxon>Agaricomycetidae</taxon>
        <taxon>Agaricales</taxon>
        <taxon>Marasmiineae</taxon>
        <taxon>Marasmiaceae</taxon>
        <taxon>Tetrapyrgos</taxon>
    </lineage>
</organism>
<evidence type="ECO:0000256" key="4">
    <source>
        <dbReference type="ARBA" id="ARBA00022989"/>
    </source>
</evidence>
<evidence type="ECO:0000313" key="8">
    <source>
        <dbReference type="Proteomes" id="UP000559256"/>
    </source>
</evidence>
<evidence type="ECO:0000256" key="3">
    <source>
        <dbReference type="ARBA" id="ARBA00022692"/>
    </source>
</evidence>
<feature type="transmembrane region" description="Helical" evidence="6">
    <location>
        <begin position="131"/>
        <end position="150"/>
    </location>
</feature>
<dbReference type="PANTHER" id="PTHR31123:SF4">
    <property type="entry name" value="PROTEIN ALCS"/>
    <property type="match status" value="1"/>
</dbReference>
<dbReference type="PANTHER" id="PTHR31123">
    <property type="entry name" value="ACCUMULATION OF DYADS PROTEIN 2-RELATED"/>
    <property type="match status" value="1"/>
</dbReference>
<evidence type="ECO:0000256" key="2">
    <source>
        <dbReference type="ARBA" id="ARBA00005587"/>
    </source>
</evidence>
<sequence length="279" mass="30030">MIGRSARICLFVDCDMATTSNSDIEKGSAGHLNETANGSRPPVQLTPEQYEKLFLQPGGRAPQGTFALRFGNPTPLPILGYLLCLTPTACYLMQWGGADSTSMVTLCGPFYFVGGLTMVVGGVMEWILGNTFPFVVFVVFGTFWLALGVTNDPMHNITAAYNSTGGAASVAYNNGVMFYFIFWALTVAIFCVGALRTNLVFVGIFFTLIFTFAFLAAGYGFVANGNLSYANTMLKAAGAWAFANVAIAWYLFSALILASVDMPFSLPVGDLSGFLKRRD</sequence>
<comment type="caution">
    <text evidence="7">The sequence shown here is derived from an EMBL/GenBank/DDBJ whole genome shotgun (WGS) entry which is preliminary data.</text>
</comment>
<protein>
    <recommendedName>
        <fullName evidence="9">Plasma membrane ammonium transporter</fullName>
    </recommendedName>
</protein>
<dbReference type="Proteomes" id="UP000559256">
    <property type="component" value="Unassembled WGS sequence"/>
</dbReference>
<name>A0A8H5C665_9AGAR</name>
<keyword evidence="8" id="KW-1185">Reference proteome</keyword>
<keyword evidence="4 6" id="KW-1133">Transmembrane helix</keyword>
<keyword evidence="5 6" id="KW-0472">Membrane</keyword>
<evidence type="ECO:0000313" key="7">
    <source>
        <dbReference type="EMBL" id="KAF5334868.1"/>
    </source>
</evidence>
<evidence type="ECO:0000256" key="6">
    <source>
        <dbReference type="SAM" id="Phobius"/>
    </source>
</evidence>
<feature type="transmembrane region" description="Helical" evidence="6">
    <location>
        <begin position="199"/>
        <end position="219"/>
    </location>
</feature>
<dbReference type="InterPro" id="IPR051633">
    <property type="entry name" value="AceTr"/>
</dbReference>
<dbReference type="GO" id="GO:0005886">
    <property type="term" value="C:plasma membrane"/>
    <property type="evidence" value="ECO:0007669"/>
    <property type="project" value="TreeGrafter"/>
</dbReference>